<comment type="caution">
    <text evidence="8">The sequence shown here is derived from an EMBL/GenBank/DDBJ whole genome shotgun (WGS) entry which is preliminary data.</text>
</comment>
<keyword evidence="9" id="KW-1185">Reference proteome</keyword>
<gene>
    <name evidence="8" type="ORF">ACFOGJ_23945</name>
</gene>
<dbReference type="PROSITE" id="PS50949">
    <property type="entry name" value="HTH_GNTR"/>
    <property type="match status" value="1"/>
</dbReference>
<dbReference type="SUPFAM" id="SSF46785">
    <property type="entry name" value="Winged helix' DNA-binding domain"/>
    <property type="match status" value="1"/>
</dbReference>
<evidence type="ECO:0000256" key="3">
    <source>
        <dbReference type="ARBA" id="ARBA00023015"/>
    </source>
</evidence>
<dbReference type="InterPro" id="IPR036388">
    <property type="entry name" value="WH-like_DNA-bd_sf"/>
</dbReference>
<feature type="region of interest" description="Disordered" evidence="6">
    <location>
        <begin position="78"/>
        <end position="99"/>
    </location>
</feature>
<dbReference type="RefSeq" id="WP_379905387.1">
    <property type="nucleotide sequence ID" value="NZ_JBHRTR010000037.1"/>
</dbReference>
<sequence>MTIWTPDLRDRDGPRYAAIAHAIADAVATGELPPGSRLPTHRDLAYRLGCTVGTVSRAYAAAEQQGLIAGEVGRGTFVRRDGRGAPTPAAADGPPPRPELRRGAGIAAIRHAADMDSTVDLSCNLPNVDLARDLLGRAMAEIGASPDLPHLLGYPPAAGFPAHRAAVSRWVGRHGVRAAPDQVILTAGTQQALGLSIQSLLPPGGILLCEDPAYAGLRDVAALANVRLHGVAMDENGMRADALAAAARETGARVVAVTPTLQNPTTVSMDARRRAEIAACAEEHDLVVIEDDVYGDLPLQRPPALAALAADRVIYAGSLSKCLAPALRLGWAVAPTWLADRLSDRLSGLTLNTSPLNAELGRIWTEQFAEASLPALRRDIAQRQRLARAALSGLEVAGDPEALHLLLMLPAGWSEADFVRATREAGIRLAGLDAFRLRPDEARPGVRLNVTALSDLNDLVAAVEQLAYLLRRARPSAERVI</sequence>
<evidence type="ECO:0000313" key="8">
    <source>
        <dbReference type="EMBL" id="MFC3230324.1"/>
    </source>
</evidence>
<dbReference type="CDD" id="cd07377">
    <property type="entry name" value="WHTH_GntR"/>
    <property type="match status" value="1"/>
</dbReference>
<proteinExistence type="inferred from homology"/>
<evidence type="ECO:0000256" key="2">
    <source>
        <dbReference type="ARBA" id="ARBA00022898"/>
    </source>
</evidence>
<evidence type="ECO:0000256" key="1">
    <source>
        <dbReference type="ARBA" id="ARBA00005384"/>
    </source>
</evidence>
<keyword evidence="4" id="KW-0238">DNA-binding</keyword>
<dbReference type="InterPro" id="IPR015424">
    <property type="entry name" value="PyrdxlP-dep_Trfase"/>
</dbReference>
<dbReference type="Pfam" id="PF00155">
    <property type="entry name" value="Aminotran_1_2"/>
    <property type="match status" value="1"/>
</dbReference>
<protein>
    <submittedName>
        <fullName evidence="8">PLP-dependent aminotransferase family protein</fullName>
    </submittedName>
</protein>
<evidence type="ECO:0000313" key="9">
    <source>
        <dbReference type="Proteomes" id="UP001595528"/>
    </source>
</evidence>
<dbReference type="SUPFAM" id="SSF53383">
    <property type="entry name" value="PLP-dependent transferases"/>
    <property type="match status" value="1"/>
</dbReference>
<dbReference type="InterPro" id="IPR036390">
    <property type="entry name" value="WH_DNA-bd_sf"/>
</dbReference>
<name>A0ABV7L6U0_9PROT</name>
<dbReference type="Gene3D" id="1.10.10.10">
    <property type="entry name" value="Winged helix-like DNA-binding domain superfamily/Winged helix DNA-binding domain"/>
    <property type="match status" value="1"/>
</dbReference>
<dbReference type="PANTHER" id="PTHR46577:SF1">
    <property type="entry name" value="HTH-TYPE TRANSCRIPTIONAL REGULATORY PROTEIN GABR"/>
    <property type="match status" value="1"/>
</dbReference>
<evidence type="ECO:0000256" key="4">
    <source>
        <dbReference type="ARBA" id="ARBA00023125"/>
    </source>
</evidence>
<keyword evidence="2" id="KW-0663">Pyridoxal phosphate</keyword>
<evidence type="ECO:0000256" key="5">
    <source>
        <dbReference type="ARBA" id="ARBA00023163"/>
    </source>
</evidence>
<keyword evidence="8" id="KW-0808">Transferase</keyword>
<keyword evidence="8" id="KW-0032">Aminotransferase</keyword>
<dbReference type="InterPro" id="IPR015421">
    <property type="entry name" value="PyrdxlP-dep_Trfase_major"/>
</dbReference>
<keyword evidence="3" id="KW-0805">Transcription regulation</keyword>
<evidence type="ECO:0000259" key="7">
    <source>
        <dbReference type="PROSITE" id="PS50949"/>
    </source>
</evidence>
<dbReference type="InterPro" id="IPR004839">
    <property type="entry name" value="Aminotransferase_I/II_large"/>
</dbReference>
<dbReference type="EMBL" id="JBHRTR010000037">
    <property type="protein sequence ID" value="MFC3230324.1"/>
    <property type="molecule type" value="Genomic_DNA"/>
</dbReference>
<dbReference type="CDD" id="cd00609">
    <property type="entry name" value="AAT_like"/>
    <property type="match status" value="1"/>
</dbReference>
<dbReference type="InterPro" id="IPR000524">
    <property type="entry name" value="Tscrpt_reg_HTH_GntR"/>
</dbReference>
<dbReference type="InterPro" id="IPR051446">
    <property type="entry name" value="HTH_trans_reg/aminotransferase"/>
</dbReference>
<feature type="domain" description="HTH gntR-type" evidence="7">
    <location>
        <begin position="13"/>
        <end position="81"/>
    </location>
</feature>
<organism evidence="8 9">
    <name type="scientific">Marinibaculum pumilum</name>
    <dbReference type="NCBI Taxonomy" id="1766165"/>
    <lineage>
        <taxon>Bacteria</taxon>
        <taxon>Pseudomonadati</taxon>
        <taxon>Pseudomonadota</taxon>
        <taxon>Alphaproteobacteria</taxon>
        <taxon>Rhodospirillales</taxon>
        <taxon>Rhodospirillaceae</taxon>
        <taxon>Marinibaculum</taxon>
    </lineage>
</organism>
<dbReference type="Pfam" id="PF00392">
    <property type="entry name" value="GntR"/>
    <property type="match status" value="1"/>
</dbReference>
<reference evidence="9" key="1">
    <citation type="journal article" date="2019" name="Int. J. Syst. Evol. Microbiol.">
        <title>The Global Catalogue of Microorganisms (GCM) 10K type strain sequencing project: providing services to taxonomists for standard genome sequencing and annotation.</title>
        <authorList>
            <consortium name="The Broad Institute Genomics Platform"/>
            <consortium name="The Broad Institute Genome Sequencing Center for Infectious Disease"/>
            <person name="Wu L."/>
            <person name="Ma J."/>
        </authorList>
    </citation>
    <scope>NUCLEOTIDE SEQUENCE [LARGE SCALE GENOMIC DNA]</scope>
    <source>
        <strain evidence="9">KCTC 42964</strain>
    </source>
</reference>
<dbReference type="GO" id="GO:0008483">
    <property type="term" value="F:transaminase activity"/>
    <property type="evidence" value="ECO:0007669"/>
    <property type="project" value="UniProtKB-KW"/>
</dbReference>
<accession>A0ABV7L6U0</accession>
<dbReference type="SMART" id="SM00345">
    <property type="entry name" value="HTH_GNTR"/>
    <property type="match status" value="1"/>
</dbReference>
<comment type="similarity">
    <text evidence="1">In the C-terminal section; belongs to the class-I pyridoxal-phosphate-dependent aminotransferase family.</text>
</comment>
<dbReference type="Gene3D" id="3.40.640.10">
    <property type="entry name" value="Type I PLP-dependent aspartate aminotransferase-like (Major domain)"/>
    <property type="match status" value="1"/>
</dbReference>
<dbReference type="Proteomes" id="UP001595528">
    <property type="component" value="Unassembled WGS sequence"/>
</dbReference>
<dbReference type="PANTHER" id="PTHR46577">
    <property type="entry name" value="HTH-TYPE TRANSCRIPTIONAL REGULATORY PROTEIN GABR"/>
    <property type="match status" value="1"/>
</dbReference>
<evidence type="ECO:0000256" key="6">
    <source>
        <dbReference type="SAM" id="MobiDB-lite"/>
    </source>
</evidence>
<keyword evidence="5" id="KW-0804">Transcription</keyword>